<evidence type="ECO:0000256" key="2">
    <source>
        <dbReference type="ARBA" id="ARBA00022448"/>
    </source>
</evidence>
<dbReference type="PROSITE" id="PS50893">
    <property type="entry name" value="ABC_TRANSPORTER_2"/>
    <property type="match status" value="1"/>
</dbReference>
<dbReference type="InterPro" id="IPR003593">
    <property type="entry name" value="AAA+_ATPase"/>
</dbReference>
<proteinExistence type="inferred from homology"/>
<evidence type="ECO:0000256" key="3">
    <source>
        <dbReference type="ARBA" id="ARBA00022741"/>
    </source>
</evidence>
<name>A0ABT6C1P5_9MICO</name>
<sequence>MAGNESSIIRLQDVRREFRRPRRSLLQPGPVVPALRGVTLDIAAGERFGIVGESGCGKSTLLRIIAGLDRPTSGSVQVAGREISGLREGRLGFLRDQMQLVLQDPMSSLDPRMRVRDIIAEPLVAQGKPHPRTRIVELVESVGLSADALDRYPHQFSGGQRQRISIARALAPDPRILLADEPVSALDVSVRAQVLNLILEIVERLDLTLVFVSHDLSVVRHVCERVAVMQAGEVVEIGPTDQVYDEPAQPYTRSLVAAIPHLRTALEGRTAADLAAGAAAATVPPDRPGEN</sequence>
<dbReference type="Pfam" id="PF08352">
    <property type="entry name" value="oligo_HPY"/>
    <property type="match status" value="1"/>
</dbReference>
<evidence type="ECO:0000313" key="6">
    <source>
        <dbReference type="EMBL" id="MDF8262801.1"/>
    </source>
</evidence>
<dbReference type="RefSeq" id="WP_277190585.1">
    <property type="nucleotide sequence ID" value="NZ_JAROAV010000004.1"/>
</dbReference>
<dbReference type="SUPFAM" id="SSF52540">
    <property type="entry name" value="P-loop containing nucleoside triphosphate hydrolases"/>
    <property type="match status" value="1"/>
</dbReference>
<organism evidence="6 7">
    <name type="scientific">Luteipulveratus flavus</name>
    <dbReference type="NCBI Taxonomy" id="3031728"/>
    <lineage>
        <taxon>Bacteria</taxon>
        <taxon>Bacillati</taxon>
        <taxon>Actinomycetota</taxon>
        <taxon>Actinomycetes</taxon>
        <taxon>Micrococcales</taxon>
        <taxon>Dermacoccaceae</taxon>
        <taxon>Luteipulveratus</taxon>
    </lineage>
</organism>
<dbReference type="SMART" id="SM00382">
    <property type="entry name" value="AAA"/>
    <property type="match status" value="1"/>
</dbReference>
<dbReference type="EMBL" id="JAROAV010000004">
    <property type="protein sequence ID" value="MDF8262801.1"/>
    <property type="molecule type" value="Genomic_DNA"/>
</dbReference>
<evidence type="ECO:0000259" key="5">
    <source>
        <dbReference type="PROSITE" id="PS50893"/>
    </source>
</evidence>
<keyword evidence="2" id="KW-0813">Transport</keyword>
<dbReference type="PANTHER" id="PTHR43776">
    <property type="entry name" value="TRANSPORT ATP-BINDING PROTEIN"/>
    <property type="match status" value="1"/>
</dbReference>
<feature type="domain" description="ABC transporter" evidence="5">
    <location>
        <begin position="9"/>
        <end position="256"/>
    </location>
</feature>
<dbReference type="InterPro" id="IPR003439">
    <property type="entry name" value="ABC_transporter-like_ATP-bd"/>
</dbReference>
<keyword evidence="4 6" id="KW-0067">ATP-binding</keyword>
<keyword evidence="3" id="KW-0547">Nucleotide-binding</keyword>
<dbReference type="CDD" id="cd03257">
    <property type="entry name" value="ABC_NikE_OppD_transporters"/>
    <property type="match status" value="1"/>
</dbReference>
<dbReference type="Gene3D" id="3.40.50.300">
    <property type="entry name" value="P-loop containing nucleotide triphosphate hydrolases"/>
    <property type="match status" value="1"/>
</dbReference>
<dbReference type="InterPro" id="IPR027417">
    <property type="entry name" value="P-loop_NTPase"/>
</dbReference>
<dbReference type="InterPro" id="IPR050319">
    <property type="entry name" value="ABC_transp_ATP-bind"/>
</dbReference>
<comment type="similarity">
    <text evidence="1">Belongs to the ABC transporter superfamily.</text>
</comment>
<dbReference type="GO" id="GO:0005524">
    <property type="term" value="F:ATP binding"/>
    <property type="evidence" value="ECO:0007669"/>
    <property type="project" value="UniProtKB-KW"/>
</dbReference>
<dbReference type="Pfam" id="PF00005">
    <property type="entry name" value="ABC_tran"/>
    <property type="match status" value="1"/>
</dbReference>
<dbReference type="InterPro" id="IPR017871">
    <property type="entry name" value="ABC_transporter-like_CS"/>
</dbReference>
<protein>
    <submittedName>
        <fullName evidence="6">ATP-binding cassette domain-containing protein</fullName>
    </submittedName>
</protein>
<gene>
    <name evidence="6" type="ORF">P4R38_00900</name>
</gene>
<comment type="caution">
    <text evidence="6">The sequence shown here is derived from an EMBL/GenBank/DDBJ whole genome shotgun (WGS) entry which is preliminary data.</text>
</comment>
<evidence type="ECO:0000256" key="1">
    <source>
        <dbReference type="ARBA" id="ARBA00005417"/>
    </source>
</evidence>
<evidence type="ECO:0000313" key="7">
    <source>
        <dbReference type="Proteomes" id="UP001528912"/>
    </source>
</evidence>
<dbReference type="InterPro" id="IPR013563">
    <property type="entry name" value="Oligopep_ABC_C"/>
</dbReference>
<dbReference type="Proteomes" id="UP001528912">
    <property type="component" value="Unassembled WGS sequence"/>
</dbReference>
<evidence type="ECO:0000256" key="4">
    <source>
        <dbReference type="ARBA" id="ARBA00022840"/>
    </source>
</evidence>
<dbReference type="PROSITE" id="PS00211">
    <property type="entry name" value="ABC_TRANSPORTER_1"/>
    <property type="match status" value="1"/>
</dbReference>
<dbReference type="PANTHER" id="PTHR43776:SF7">
    <property type="entry name" value="D,D-DIPEPTIDE TRANSPORT ATP-BINDING PROTEIN DDPF-RELATED"/>
    <property type="match status" value="1"/>
</dbReference>
<accession>A0ABT6C1P5</accession>
<reference evidence="6 7" key="1">
    <citation type="submission" date="2023-03" db="EMBL/GenBank/DDBJ databases">
        <title>YIM 133296 draft genome.</title>
        <authorList>
            <person name="Xiong L."/>
        </authorList>
    </citation>
    <scope>NUCLEOTIDE SEQUENCE [LARGE SCALE GENOMIC DNA]</scope>
    <source>
        <strain evidence="6 7">YIM 133296</strain>
    </source>
</reference>
<keyword evidence="7" id="KW-1185">Reference proteome</keyword>